<protein>
    <recommendedName>
        <fullName evidence="1">Phosphatidylglycerophosphatase A</fullName>
        <ecNumber evidence="1">3.1.3.27</ecNumber>
    </recommendedName>
    <alternativeName>
        <fullName evidence="1">Phosphatidylglycerolphosphate phosphatase A</fullName>
    </alternativeName>
</protein>
<dbReference type="PIRSF" id="PIRSF006162">
    <property type="entry name" value="PgpA"/>
    <property type="match status" value="1"/>
</dbReference>
<reference evidence="4 5" key="1">
    <citation type="submission" date="2018-11" db="EMBL/GenBank/DDBJ databases">
        <authorList>
            <person name="Ye M.-Q."/>
            <person name="Du Z.-J."/>
        </authorList>
    </citation>
    <scope>NUCLEOTIDE SEQUENCE [LARGE SCALE GENOMIC DNA]</scope>
    <source>
        <strain evidence="4 5">U0105</strain>
    </source>
</reference>
<keyword evidence="2" id="KW-1133">Transmembrane helix</keyword>
<feature type="transmembrane region" description="Helical" evidence="2">
    <location>
        <begin position="20"/>
        <end position="46"/>
    </location>
</feature>
<keyword evidence="1" id="KW-0997">Cell inner membrane</keyword>
<sequence>MDTETRKKLDLTHPMHFLAVGFGSGLAVKMPGTFGTLAALPLVWVASLFPDEIFIALTVLVCLAGIKICDQTAKDLGVHDHSAIVWDEFAGLFITFLLVPFNPSTAIVGFLLFRFFDIVKPWPISLLDKKVKGGFGIMVDDIAAGVMACVVMHALLYFEFLTL</sequence>
<dbReference type="InterPro" id="IPR026037">
    <property type="entry name" value="PgpA"/>
</dbReference>
<dbReference type="EC" id="3.1.3.27" evidence="1"/>
<evidence type="ECO:0000313" key="4">
    <source>
        <dbReference type="EMBL" id="RPJ65577.1"/>
    </source>
</evidence>
<keyword evidence="1" id="KW-1003">Cell membrane</keyword>
<feature type="transmembrane region" description="Helical" evidence="2">
    <location>
        <begin position="89"/>
        <end position="113"/>
    </location>
</feature>
<dbReference type="CDD" id="cd06971">
    <property type="entry name" value="PgpA"/>
    <property type="match status" value="1"/>
</dbReference>
<comment type="catalytic activity">
    <reaction evidence="1">
        <text>a 1,2-diacyl-sn-glycero-3-phospho-(1'-sn-glycero-3'-phosphate) + H2O = a 1,2-diacyl-sn-glycero-3-phospho-(1'-sn-glycerol) + phosphate</text>
        <dbReference type="Rhea" id="RHEA:33751"/>
        <dbReference type="ChEBI" id="CHEBI:15377"/>
        <dbReference type="ChEBI" id="CHEBI:43474"/>
        <dbReference type="ChEBI" id="CHEBI:60110"/>
        <dbReference type="ChEBI" id="CHEBI:64716"/>
        <dbReference type="EC" id="3.1.3.27"/>
    </reaction>
</comment>
<dbReference type="UniPathway" id="UPA00084">
    <property type="reaction ID" value="UER00504"/>
</dbReference>
<dbReference type="SUPFAM" id="SSF101307">
    <property type="entry name" value="YutG-like"/>
    <property type="match status" value="1"/>
</dbReference>
<gene>
    <name evidence="4" type="ORF">DRW07_12175</name>
</gene>
<dbReference type="RefSeq" id="WP_124028209.1">
    <property type="nucleotide sequence ID" value="NZ_JBHRSN010000007.1"/>
</dbReference>
<keyword evidence="1 2" id="KW-0812">Transmembrane</keyword>
<dbReference type="InterPro" id="IPR007686">
    <property type="entry name" value="YutG/PgpA"/>
</dbReference>
<dbReference type="EMBL" id="RPOK01000004">
    <property type="protein sequence ID" value="RPJ65577.1"/>
    <property type="molecule type" value="Genomic_DNA"/>
</dbReference>
<dbReference type="GO" id="GO:0008962">
    <property type="term" value="F:phosphatidylglycerophosphatase activity"/>
    <property type="evidence" value="ECO:0007669"/>
    <property type="project" value="UniProtKB-EC"/>
</dbReference>
<proteinExistence type="predicted"/>
<dbReference type="OrthoDB" id="9804091at2"/>
<feature type="domain" description="YutG/PgpA" evidence="3">
    <location>
        <begin position="18"/>
        <end position="155"/>
    </location>
</feature>
<keyword evidence="1" id="KW-0460">Magnesium</keyword>
<dbReference type="Proteomes" id="UP000275281">
    <property type="component" value="Unassembled WGS sequence"/>
</dbReference>
<comment type="function">
    <text evidence="1">Lipid phosphatase which dephosphorylates phosphatidylglycerophosphate (PGP) to phosphatidylglycerol (PG).</text>
</comment>
<evidence type="ECO:0000313" key="5">
    <source>
        <dbReference type="Proteomes" id="UP000275281"/>
    </source>
</evidence>
<keyword evidence="5" id="KW-1185">Reference proteome</keyword>
<keyword evidence="1" id="KW-0378">Hydrolase</keyword>
<evidence type="ECO:0000256" key="1">
    <source>
        <dbReference type="PIRNR" id="PIRNR006162"/>
    </source>
</evidence>
<keyword evidence="1" id="KW-0443">Lipid metabolism</keyword>
<comment type="caution">
    <text evidence="4">The sequence shown here is derived from an EMBL/GenBank/DDBJ whole genome shotgun (WGS) entry which is preliminary data.</text>
</comment>
<keyword evidence="1" id="KW-0595">Phospholipid degradation</keyword>
<dbReference type="GO" id="GO:0005886">
    <property type="term" value="C:plasma membrane"/>
    <property type="evidence" value="ECO:0007669"/>
    <property type="project" value="UniProtKB-SubCell"/>
</dbReference>
<evidence type="ECO:0000256" key="2">
    <source>
        <dbReference type="SAM" id="Phobius"/>
    </source>
</evidence>
<name>A0A3N5XXB2_9ALTE</name>
<feature type="transmembrane region" description="Helical" evidence="2">
    <location>
        <begin position="53"/>
        <end position="69"/>
    </location>
</feature>
<keyword evidence="1 2" id="KW-0472">Membrane</keyword>
<dbReference type="PANTHER" id="PTHR36305:SF1">
    <property type="entry name" value="PHOSPHATIDYLGLYCEROPHOSPHATASE A"/>
    <property type="match status" value="1"/>
</dbReference>
<feature type="transmembrane region" description="Helical" evidence="2">
    <location>
        <begin position="134"/>
        <end position="158"/>
    </location>
</feature>
<comment type="pathway">
    <text evidence="1">Phospholipid metabolism; phosphatidylglycerol biosynthesis; phosphatidylglycerol from CDP-diacylglycerol: step 2/2.</text>
</comment>
<dbReference type="AlphaFoldDB" id="A0A3N5XXB2"/>
<dbReference type="Pfam" id="PF04608">
    <property type="entry name" value="PgpA"/>
    <property type="match status" value="1"/>
</dbReference>
<comment type="subcellular location">
    <subcellularLocation>
        <location evidence="1">Cell inner membrane</location>
        <topology evidence="1">Multi-pass membrane protein</topology>
    </subcellularLocation>
</comment>
<dbReference type="InterPro" id="IPR036681">
    <property type="entry name" value="PgpA-like_sf"/>
</dbReference>
<dbReference type="GO" id="GO:0009395">
    <property type="term" value="P:phospholipid catabolic process"/>
    <property type="evidence" value="ECO:0007669"/>
    <property type="project" value="UniProtKB-KW"/>
</dbReference>
<keyword evidence="1" id="KW-1208">Phospholipid metabolism</keyword>
<dbReference type="PANTHER" id="PTHR36305">
    <property type="entry name" value="PHOSPHATIDYLGLYCEROPHOSPHATASE A"/>
    <property type="match status" value="1"/>
</dbReference>
<keyword evidence="1" id="KW-0479">Metal-binding</keyword>
<evidence type="ECO:0000259" key="3">
    <source>
        <dbReference type="Pfam" id="PF04608"/>
    </source>
</evidence>
<dbReference type="GO" id="GO:0046872">
    <property type="term" value="F:metal ion binding"/>
    <property type="evidence" value="ECO:0007669"/>
    <property type="project" value="UniProtKB-KW"/>
</dbReference>
<dbReference type="GO" id="GO:0006655">
    <property type="term" value="P:phosphatidylglycerol biosynthetic process"/>
    <property type="evidence" value="ECO:0007669"/>
    <property type="project" value="UniProtKB-UniPathway"/>
</dbReference>
<comment type="cofactor">
    <cofactor evidence="1">
        <name>Mg(2+)</name>
        <dbReference type="ChEBI" id="CHEBI:18420"/>
    </cofactor>
</comment>
<organism evidence="4 5">
    <name type="scientific">Alteromonas sediminis</name>
    <dbReference type="NCBI Taxonomy" id="2259342"/>
    <lineage>
        <taxon>Bacteria</taxon>
        <taxon>Pseudomonadati</taxon>
        <taxon>Pseudomonadota</taxon>
        <taxon>Gammaproteobacteria</taxon>
        <taxon>Alteromonadales</taxon>
        <taxon>Alteromonadaceae</taxon>
        <taxon>Alteromonas/Salinimonas group</taxon>
        <taxon>Alteromonas</taxon>
    </lineage>
</organism>
<accession>A0A3N5XXB2</accession>
<keyword evidence="1" id="KW-0442">Lipid degradation</keyword>